<accession>A3IQN5</accession>
<evidence type="ECO:0000313" key="3">
    <source>
        <dbReference type="Proteomes" id="UP000003781"/>
    </source>
</evidence>
<dbReference type="PANTHER" id="PTHR43861">
    <property type="entry name" value="TRANS-ACONITATE 2-METHYLTRANSFERASE-RELATED"/>
    <property type="match status" value="1"/>
</dbReference>
<name>A3IQN5_9CHRO</name>
<keyword evidence="1" id="KW-0812">Transmembrane</keyword>
<keyword evidence="2" id="KW-0489">Methyltransferase</keyword>
<dbReference type="Pfam" id="PF13489">
    <property type="entry name" value="Methyltransf_23"/>
    <property type="match status" value="1"/>
</dbReference>
<proteinExistence type="predicted"/>
<dbReference type="CDD" id="cd02440">
    <property type="entry name" value="AdoMet_MTases"/>
    <property type="match status" value="1"/>
</dbReference>
<dbReference type="OrthoDB" id="449182at2"/>
<feature type="transmembrane region" description="Helical" evidence="1">
    <location>
        <begin position="226"/>
        <end position="246"/>
    </location>
</feature>
<keyword evidence="3" id="KW-1185">Reference proteome</keyword>
<dbReference type="PANTHER" id="PTHR43861:SF5">
    <property type="entry name" value="BLL5978 PROTEIN"/>
    <property type="match status" value="1"/>
</dbReference>
<keyword evidence="2" id="KW-0808">Transferase</keyword>
<dbReference type="InterPro" id="IPR029063">
    <property type="entry name" value="SAM-dependent_MTases_sf"/>
</dbReference>
<dbReference type="SUPFAM" id="SSF53335">
    <property type="entry name" value="S-adenosyl-L-methionine-dependent methyltransferases"/>
    <property type="match status" value="1"/>
</dbReference>
<dbReference type="RefSeq" id="WP_008275701.1">
    <property type="nucleotide sequence ID" value="NZ_AAXW01000015.1"/>
</dbReference>
<sequence>MQSTLKPNIQNEIARESINEAKRETALKHLRIANFERILERLETLLSPLNQDLLDVGCAHGWFLQLAAQRNFTVFGLEPDKDMSILAASRGQTVWHGFFPEDIPQGKQFDVIVFNDVFEHLPDVSEAMSSCQKLLKTGGILVINLPCSKGIFYQLATLLDIIGFSAPLERMWQKQFASPHLAYFTPAQLCQLAGQFGFTEVHRSSLPSFETQGLWERLRYDRTTSLFSSAIIWLSLLLLNPLLQILPSDISLQMFRLD</sequence>
<dbReference type="GO" id="GO:0008168">
    <property type="term" value="F:methyltransferase activity"/>
    <property type="evidence" value="ECO:0007669"/>
    <property type="project" value="UniProtKB-KW"/>
</dbReference>
<comment type="caution">
    <text evidence="2">The sequence shown here is derived from an EMBL/GenBank/DDBJ whole genome shotgun (WGS) entry which is preliminary data.</text>
</comment>
<reference evidence="2 3" key="1">
    <citation type="submission" date="2007-03" db="EMBL/GenBank/DDBJ databases">
        <authorList>
            <person name="Stal L."/>
            <person name="Ferriera S."/>
            <person name="Johnson J."/>
            <person name="Kravitz S."/>
            <person name="Beeson K."/>
            <person name="Sutton G."/>
            <person name="Rogers Y.-H."/>
            <person name="Friedman R."/>
            <person name="Frazier M."/>
            <person name="Venter J.C."/>
        </authorList>
    </citation>
    <scope>NUCLEOTIDE SEQUENCE [LARGE SCALE GENOMIC DNA]</scope>
    <source>
        <strain evidence="2 3">CCY0110</strain>
    </source>
</reference>
<protein>
    <submittedName>
        <fullName evidence="2">2-polyprenyl-3-methyl-5-hydroxy-6-metoxy-1 4-benzoquinol methylase-like protein</fullName>
    </submittedName>
</protein>
<dbReference type="AlphaFoldDB" id="A3IQN5"/>
<evidence type="ECO:0000256" key="1">
    <source>
        <dbReference type="SAM" id="Phobius"/>
    </source>
</evidence>
<keyword evidence="1" id="KW-0472">Membrane</keyword>
<dbReference type="Gene3D" id="3.40.50.150">
    <property type="entry name" value="Vaccinia Virus protein VP39"/>
    <property type="match status" value="1"/>
</dbReference>
<evidence type="ECO:0000313" key="2">
    <source>
        <dbReference type="EMBL" id="EAZ91310.1"/>
    </source>
</evidence>
<dbReference type="eggNOG" id="COG2227">
    <property type="taxonomic scope" value="Bacteria"/>
</dbReference>
<organism evidence="2 3">
    <name type="scientific">Crocosphaera chwakensis CCY0110</name>
    <dbReference type="NCBI Taxonomy" id="391612"/>
    <lineage>
        <taxon>Bacteria</taxon>
        <taxon>Bacillati</taxon>
        <taxon>Cyanobacteriota</taxon>
        <taxon>Cyanophyceae</taxon>
        <taxon>Oscillatoriophycideae</taxon>
        <taxon>Chroococcales</taxon>
        <taxon>Aphanothecaceae</taxon>
        <taxon>Crocosphaera</taxon>
        <taxon>Crocosphaera chwakensis</taxon>
    </lineage>
</organism>
<keyword evidence="1" id="KW-1133">Transmembrane helix</keyword>
<dbReference type="Proteomes" id="UP000003781">
    <property type="component" value="Unassembled WGS sequence"/>
</dbReference>
<dbReference type="GO" id="GO:0032259">
    <property type="term" value="P:methylation"/>
    <property type="evidence" value="ECO:0007669"/>
    <property type="project" value="UniProtKB-KW"/>
</dbReference>
<gene>
    <name evidence="2" type="ORF">CY0110_11822</name>
</gene>
<dbReference type="EMBL" id="AAXW01000015">
    <property type="protein sequence ID" value="EAZ91310.1"/>
    <property type="molecule type" value="Genomic_DNA"/>
</dbReference>